<keyword evidence="3" id="KW-1185">Reference proteome</keyword>
<evidence type="ECO:0000256" key="1">
    <source>
        <dbReference type="SAM" id="MobiDB-lite"/>
    </source>
</evidence>
<proteinExistence type="predicted"/>
<dbReference type="RefSeq" id="WP_106159192.1">
    <property type="nucleotide sequence ID" value="NZ_PVTT01000001.1"/>
</dbReference>
<gene>
    <name evidence="2" type="ORF">BCF33_0320</name>
</gene>
<evidence type="ECO:0000313" key="3">
    <source>
        <dbReference type="Proteomes" id="UP000238801"/>
    </source>
</evidence>
<dbReference type="Proteomes" id="UP000238801">
    <property type="component" value="Unassembled WGS sequence"/>
</dbReference>
<dbReference type="AlphaFoldDB" id="A0A2T0X772"/>
<protein>
    <submittedName>
        <fullName evidence="2">Uncharacterized protein</fullName>
    </submittedName>
</protein>
<evidence type="ECO:0000313" key="2">
    <source>
        <dbReference type="EMBL" id="PRY94724.1"/>
    </source>
</evidence>
<feature type="compositionally biased region" description="Basic and acidic residues" evidence="1">
    <location>
        <begin position="97"/>
        <end position="118"/>
    </location>
</feature>
<comment type="caution">
    <text evidence="2">The sequence shown here is derived from an EMBL/GenBank/DDBJ whole genome shotgun (WGS) entry which is preliminary data.</text>
</comment>
<sequence>MAGRNDPTKDGREVTAREAAFPHDHDPARDEARPRPAEDERGRGRADPLGHGDGASEPQGAARPEEAEMARARAATAAGRMPGTTHDPNSVTTMTDAEPHPDGKDDYYPPKKGEDERP</sequence>
<organism evidence="2 3">
    <name type="scientific">Hasllibacter halocynthiae</name>
    <dbReference type="NCBI Taxonomy" id="595589"/>
    <lineage>
        <taxon>Bacteria</taxon>
        <taxon>Pseudomonadati</taxon>
        <taxon>Pseudomonadota</taxon>
        <taxon>Alphaproteobacteria</taxon>
        <taxon>Rhodobacterales</taxon>
        <taxon>Roseobacteraceae</taxon>
        <taxon>Hasllibacter</taxon>
    </lineage>
</organism>
<feature type="compositionally biased region" description="Polar residues" evidence="1">
    <location>
        <begin position="86"/>
        <end position="95"/>
    </location>
</feature>
<feature type="region of interest" description="Disordered" evidence="1">
    <location>
        <begin position="1"/>
        <end position="118"/>
    </location>
</feature>
<reference evidence="2 3" key="1">
    <citation type="submission" date="2018-03" db="EMBL/GenBank/DDBJ databases">
        <title>Genomic Encyclopedia of Archaeal and Bacterial Type Strains, Phase II (KMG-II): from individual species to whole genera.</title>
        <authorList>
            <person name="Goeker M."/>
        </authorList>
    </citation>
    <scope>NUCLEOTIDE SEQUENCE [LARGE SCALE GENOMIC DNA]</scope>
    <source>
        <strain evidence="2 3">DSM 29318</strain>
    </source>
</reference>
<feature type="compositionally biased region" description="Low complexity" evidence="1">
    <location>
        <begin position="72"/>
        <end position="85"/>
    </location>
</feature>
<accession>A0A2T0X772</accession>
<dbReference type="EMBL" id="PVTT01000001">
    <property type="protein sequence ID" value="PRY94724.1"/>
    <property type="molecule type" value="Genomic_DNA"/>
</dbReference>
<feature type="compositionally biased region" description="Basic and acidic residues" evidence="1">
    <location>
        <begin position="1"/>
        <end position="50"/>
    </location>
</feature>
<name>A0A2T0X772_9RHOB</name>